<name>Q47DQ4_DECAR</name>
<protein>
    <submittedName>
        <fullName evidence="1">ATP-binding region, ATPase-like protein</fullName>
    </submittedName>
</protein>
<dbReference type="EMBL" id="CP000089">
    <property type="protein sequence ID" value="AAZ47027.1"/>
    <property type="molecule type" value="Genomic_DNA"/>
</dbReference>
<sequence length="546" mass="60893">MEHIMQIQVQINEEGALRNQRYAFTDRFTLVSELLQNARRAGAMRIEIHYDATTQVLRVEDDGRGLDDFQKLLSFHESGWDAATSAEERPFGVGFSKCLYAATRCIVASKHQRVDINTAAALAKASIEVEPITEAVAGTRIELHGVDLPDLGNRIESLCLGFPVEVVFNGKPLLRRFAAAHLATMASPMGAVHLTGTRDGKFSYNTLVFLQGFCVMKPNYCPFDEVNIVHLDSRQFMARLPDRDKLIDEDVQRKRIDTELKACWRQTLEVAKTQLSPERFVAIYYAAMRAWGHWDLLNDLDVLPVELFDEIVDYPIQDDDRSYVRQVAVAPTRHAVESGKVTLVSLDWLGDDNAARWMLARAKGYLVFDWIGLSSEHWAWRHVRFLDQETVQVEALSEQIRVQLEGRWVWPTVILCESVILRSAKDVAEITDAGVCHGDVLYIPAGETSGEPVRQASSFIDENDQFLASDLDADRDALADLIRRLRSVDPVQTLDSLLQELRLGRYPLLHGKAFQVTVGVGAAPGHSVALVAEAGSANTGAGHAGS</sequence>
<dbReference type="AlphaFoldDB" id="Q47DQ4"/>
<evidence type="ECO:0000313" key="1">
    <source>
        <dbReference type="EMBL" id="AAZ47027.1"/>
    </source>
</evidence>
<proteinExistence type="predicted"/>
<dbReference type="SUPFAM" id="SSF55874">
    <property type="entry name" value="ATPase domain of HSP90 chaperone/DNA topoisomerase II/histidine kinase"/>
    <property type="match status" value="1"/>
</dbReference>
<reference evidence="1" key="1">
    <citation type="submission" date="2005-08" db="EMBL/GenBank/DDBJ databases">
        <title>Complete sequence of Dechloromonas aromatica RCB.</title>
        <authorList>
            <person name="Salinero K.K."/>
            <person name="Copeland A."/>
            <person name="Lucas S."/>
            <person name="Lapidus A."/>
            <person name="Barry K."/>
            <person name="Detter J.C."/>
            <person name="Glavina T."/>
            <person name="Hammon N."/>
            <person name="Israni S."/>
            <person name="Pitluck S."/>
            <person name="Di Bartolo G."/>
            <person name="Trong S."/>
            <person name="Schmutz J."/>
            <person name="Larimer F."/>
            <person name="Land M."/>
            <person name="Ivanova N."/>
            <person name="Richardson P."/>
        </authorList>
    </citation>
    <scope>NUCLEOTIDE SEQUENCE</scope>
    <source>
        <strain evidence="1">RCB</strain>
    </source>
</reference>
<dbReference type="KEGG" id="dar:Daro_2290"/>
<dbReference type="HOGENOM" id="CLU_500298_0_0_4"/>
<dbReference type="InterPro" id="IPR036890">
    <property type="entry name" value="HATPase_C_sf"/>
</dbReference>
<dbReference type="STRING" id="159087.Daro_2290"/>
<accession>Q47DQ4</accession>
<keyword evidence="1" id="KW-0067">ATP-binding</keyword>
<organism evidence="1">
    <name type="scientific">Dechloromonas aromatica (strain RCB)</name>
    <dbReference type="NCBI Taxonomy" id="159087"/>
    <lineage>
        <taxon>Bacteria</taxon>
        <taxon>Pseudomonadati</taxon>
        <taxon>Pseudomonadota</taxon>
        <taxon>Betaproteobacteria</taxon>
        <taxon>Rhodocyclales</taxon>
        <taxon>Azonexaceae</taxon>
        <taxon>Dechloromonas</taxon>
    </lineage>
</organism>
<dbReference type="Gene3D" id="3.30.565.10">
    <property type="entry name" value="Histidine kinase-like ATPase, C-terminal domain"/>
    <property type="match status" value="1"/>
</dbReference>
<keyword evidence="1" id="KW-0547">Nucleotide-binding</keyword>
<dbReference type="eggNOG" id="COG0323">
    <property type="taxonomic scope" value="Bacteria"/>
</dbReference>
<gene>
    <name evidence="1" type="ordered locus">Daro_2290</name>
</gene>
<dbReference type="Pfam" id="PF13589">
    <property type="entry name" value="HATPase_c_3"/>
    <property type="match status" value="1"/>
</dbReference>
<dbReference type="GO" id="GO:0005524">
    <property type="term" value="F:ATP binding"/>
    <property type="evidence" value="ECO:0007669"/>
    <property type="project" value="UniProtKB-KW"/>
</dbReference>